<comment type="caution">
    <text evidence="1">The sequence shown here is derived from an EMBL/GenBank/DDBJ whole genome shotgun (WGS) entry which is preliminary data.</text>
</comment>
<evidence type="ECO:0000313" key="2">
    <source>
        <dbReference type="Proteomes" id="UP000178187"/>
    </source>
</evidence>
<dbReference type="EMBL" id="MHFR01000022">
    <property type="protein sequence ID" value="OGW98882.1"/>
    <property type="molecule type" value="Genomic_DNA"/>
</dbReference>
<organism evidence="1 2">
    <name type="scientific">Candidatus Danuiimicrobium aquiferis</name>
    <dbReference type="NCBI Taxonomy" id="1801832"/>
    <lineage>
        <taxon>Bacteria</taxon>
        <taxon>Pseudomonadati</taxon>
        <taxon>Candidatus Omnitrophota</taxon>
        <taxon>Candidatus Danuiimicrobium</taxon>
    </lineage>
</organism>
<dbReference type="AlphaFoldDB" id="A0A1G1L165"/>
<evidence type="ECO:0000313" key="1">
    <source>
        <dbReference type="EMBL" id="OGW98882.1"/>
    </source>
</evidence>
<sequence length="120" mass="14040">MASVIVNPIGELEALALFKGWFNNKMMIILMMSQYPHLRRKQSGIAGQIAFFYDLEHHYLIEGERRRMCRNAIRWLKAFFKVYPVRISVGRSRKALVMVVRIYQSFGLSFNWNGKTHGSV</sequence>
<proteinExistence type="predicted"/>
<gene>
    <name evidence="1" type="ORF">A3G33_02355</name>
</gene>
<protein>
    <submittedName>
        <fullName evidence="1">Uncharacterized protein</fullName>
    </submittedName>
</protein>
<dbReference type="Proteomes" id="UP000178187">
    <property type="component" value="Unassembled WGS sequence"/>
</dbReference>
<name>A0A1G1L165_9BACT</name>
<accession>A0A1G1L165</accession>
<reference evidence="1 2" key="1">
    <citation type="journal article" date="2016" name="Nat. Commun.">
        <title>Thousands of microbial genomes shed light on interconnected biogeochemical processes in an aquifer system.</title>
        <authorList>
            <person name="Anantharaman K."/>
            <person name="Brown C.T."/>
            <person name="Hug L.A."/>
            <person name="Sharon I."/>
            <person name="Castelle C.J."/>
            <person name="Probst A.J."/>
            <person name="Thomas B.C."/>
            <person name="Singh A."/>
            <person name="Wilkins M.J."/>
            <person name="Karaoz U."/>
            <person name="Brodie E.L."/>
            <person name="Williams K.H."/>
            <person name="Hubbard S.S."/>
            <person name="Banfield J.F."/>
        </authorList>
    </citation>
    <scope>NUCLEOTIDE SEQUENCE [LARGE SCALE GENOMIC DNA]</scope>
</reference>